<reference evidence="1 2" key="1">
    <citation type="journal article" date="2007" name="Genome Biol.">
        <title>Characterization and modeling of the Haemophilus influenzae core and supragenomes based on the complete genomic sequences of Rd and 12 clinical nontypeable strains.</title>
        <authorList>
            <person name="Hogg J.S."/>
            <person name="Hu F.Z."/>
            <person name="Janto B."/>
            <person name="Boissy R."/>
            <person name="Hayes J."/>
            <person name="Keefe R."/>
            <person name="Post J.C."/>
            <person name="Ehrlich G.D."/>
        </authorList>
    </citation>
    <scope>NUCLEOTIDE SEQUENCE [LARGE SCALE GENOMIC DNA]</scope>
    <source>
        <strain evidence="1 2">22.4-21</strain>
    </source>
</reference>
<sequence length="36" mass="4046">MPEQMKIQWQKILGRIFAKTRMFGGIGCVDGYSPSA</sequence>
<organism evidence="1 2">
    <name type="scientific">Haemophilus influenzae 22.4-21</name>
    <dbReference type="NCBI Taxonomy" id="375063"/>
    <lineage>
        <taxon>Bacteria</taxon>
        <taxon>Pseudomonadati</taxon>
        <taxon>Pseudomonadota</taxon>
        <taxon>Gammaproteobacteria</taxon>
        <taxon>Pasteurellales</taxon>
        <taxon>Pasteurellaceae</taxon>
        <taxon>Haemophilus</taxon>
    </lineage>
</organism>
<name>A4NY38_HAEIF</name>
<dbReference type="EMBL" id="AAZJ01000005">
    <property type="protein sequence ID" value="EDK14005.1"/>
    <property type="molecule type" value="Genomic_DNA"/>
</dbReference>
<evidence type="ECO:0000313" key="2">
    <source>
        <dbReference type="Proteomes" id="UP000005596"/>
    </source>
</evidence>
<evidence type="ECO:0000313" key="1">
    <source>
        <dbReference type="EMBL" id="EDK14005.1"/>
    </source>
</evidence>
<dbReference type="Proteomes" id="UP000005596">
    <property type="component" value="Unassembled WGS sequence"/>
</dbReference>
<gene>
    <name evidence="1" type="ORF">CGSHiR3021_05854</name>
</gene>
<accession>A4NY38</accession>
<proteinExistence type="predicted"/>
<dbReference type="BioCyc" id="HINF375063:G119K-1178-MONOMER"/>
<protein>
    <submittedName>
        <fullName evidence="1">Uncharacterized protein</fullName>
    </submittedName>
</protein>
<dbReference type="AlphaFoldDB" id="A4NY38"/>